<dbReference type="GO" id="GO:0005524">
    <property type="term" value="F:ATP binding"/>
    <property type="evidence" value="ECO:0007669"/>
    <property type="project" value="UniProtKB-UniRule"/>
</dbReference>
<evidence type="ECO:0000259" key="12">
    <source>
        <dbReference type="PROSITE" id="PS50067"/>
    </source>
</evidence>
<keyword evidence="2" id="KW-0963">Cytoplasm</keyword>
<dbReference type="GO" id="GO:0005874">
    <property type="term" value="C:microtubule"/>
    <property type="evidence" value="ECO:0007669"/>
    <property type="project" value="UniProtKB-KW"/>
</dbReference>
<name>A0A7S4QWX0_9DINO</name>
<dbReference type="PANTHER" id="PTHR47117">
    <property type="entry name" value="STAR-RELATED LIPID TRANSFER PROTEIN 9"/>
    <property type="match status" value="1"/>
</dbReference>
<dbReference type="PRINTS" id="PR00380">
    <property type="entry name" value="KINESINHEAVY"/>
</dbReference>
<gene>
    <name evidence="13" type="ORF">AMON00008_LOCUS25818</name>
</gene>
<dbReference type="SUPFAM" id="SSF49879">
    <property type="entry name" value="SMAD/FHA domain"/>
    <property type="match status" value="1"/>
</dbReference>
<dbReference type="PROSITE" id="PS50067">
    <property type="entry name" value="KINESIN_MOTOR_2"/>
    <property type="match status" value="1"/>
</dbReference>
<feature type="region of interest" description="Disordered" evidence="11">
    <location>
        <begin position="1"/>
        <end position="43"/>
    </location>
</feature>
<dbReference type="PROSITE" id="PS00411">
    <property type="entry name" value="KINESIN_MOTOR_1"/>
    <property type="match status" value="1"/>
</dbReference>
<dbReference type="InterPro" id="IPR008984">
    <property type="entry name" value="SMAD_FHA_dom_sf"/>
</dbReference>
<dbReference type="Gene3D" id="3.40.850.10">
    <property type="entry name" value="Kinesin motor domain"/>
    <property type="match status" value="1"/>
</dbReference>
<protein>
    <recommendedName>
        <fullName evidence="12">Kinesin motor domain-containing protein</fullName>
    </recommendedName>
</protein>
<dbReference type="AlphaFoldDB" id="A0A7S4QWX0"/>
<feature type="compositionally biased region" description="Polar residues" evidence="11">
    <location>
        <begin position="17"/>
        <end position="31"/>
    </location>
</feature>
<dbReference type="SMART" id="SM00129">
    <property type="entry name" value="KISc"/>
    <property type="match status" value="1"/>
</dbReference>
<comment type="similarity">
    <text evidence="9">Belongs to the TRAFAC class myosin-kinesin ATPase superfamily. Kinesin family.</text>
</comment>
<comment type="subcellular location">
    <subcellularLocation>
        <location evidence="1">Cytoplasm</location>
        <location evidence="1">Cytoskeleton</location>
    </subcellularLocation>
</comment>
<sequence>MPGAPRTSEESAGGTRPRSSTIMSAGSTGQPATGPARLRAMTGSWTSGGNIKVCVRVRPFNRRELASNESRCVHVRSRSEVALTDVLEAEKSFSFDRAYDSSIEPTHVDFASQETLMADLGVEVKENSLGGYNSCLFAYGQTGSGKTFSVLGSPDLPGLLPRVVSQVFDELSAGGEGMGTYSCSVAYLEIYMEALRDLLAPPGDTTKLEVRNSPQVGVYIQNLKETPVFTKHDVSQLLEFGAKNRMVAATCMNDQSSRSHCIFTLEIRRKIPGQDGQPPQLLRSKLNLVDLAGSERQKRTQAAGGTLKEGAAINQSLSHLANVIFKLAELAEKKGKSNSDFVPFRNSKLTMALMDSLGGNSKTIMIAALSPAEVNYDETLSTLRFAKRVKVVKTSAKQNAESEGSLVARLKAECEQLKAQIAQGQADRVAHEHLQDMEALVDKYGQDLEGQLVLARQMQDKRNDALKDLGLSSKSIGESLGLDESTPQLVNISNDPSLVGCLVYFLTQGDPIAVGSTKGCKIQLHGLGMKPTMAVIHNTDNLNISIEANEGRVLVNGQLVRGEQPLKHCDRLILGHAHCFRVMIPLAAIQDEARHVQQTHDLEVALAEVVPSNSDSYEKCKFFVRELQDRIGQQKAQKFLAEFGKVLTEVEEANAITTEVRPCEHLRFCAEVLTDLFLYQQEEPEVVVRLKRVETGRARLRTLMRKSRMTRVSTDDGEFVTKKPPLPDFEEETYETVAVLDVPSFQRRLVKLRAIYGDWAAEKGSSSGSEEEELGEGAGDDPLGEVNEEEETRRAERCASSARVSVVDSELIQLGRHKQETPARAPAKRTSARVGPSQEVPARQGITGSSPARSSKAGRRSQRSPAEQGAAAVASSQRPSTSGKHASQAVNEEHASDHIRWTQELQEQIRRIEETRAEHREAQEVLRQEVEAERRGWEEQCKSQEARIAQLEQAVLQAEAKDVRIAKLEAQLRGEGVSRPLTSHRTPATAQKLKKDGRELVEAARLASQLAKGLQGMRQGLLADQNLSPRGRNARLLERTA</sequence>
<feature type="region of interest" description="Disordered" evidence="11">
    <location>
        <begin position="761"/>
        <end position="899"/>
    </location>
</feature>
<evidence type="ECO:0000256" key="4">
    <source>
        <dbReference type="ARBA" id="ARBA00022741"/>
    </source>
</evidence>
<feature type="domain" description="Kinesin motor" evidence="12">
    <location>
        <begin position="50"/>
        <end position="392"/>
    </location>
</feature>
<dbReference type="InterPro" id="IPR032405">
    <property type="entry name" value="Kinesin_assoc"/>
</dbReference>
<dbReference type="Gene3D" id="2.60.200.20">
    <property type="match status" value="1"/>
</dbReference>
<evidence type="ECO:0000256" key="5">
    <source>
        <dbReference type="ARBA" id="ARBA00022840"/>
    </source>
</evidence>
<dbReference type="GO" id="GO:0008017">
    <property type="term" value="F:microtubule binding"/>
    <property type="evidence" value="ECO:0007669"/>
    <property type="project" value="InterPro"/>
</dbReference>
<dbReference type="InterPro" id="IPR001752">
    <property type="entry name" value="Kinesin_motor_dom"/>
</dbReference>
<feature type="compositionally biased region" description="Polar residues" evidence="11">
    <location>
        <begin position="874"/>
        <end position="890"/>
    </location>
</feature>
<evidence type="ECO:0000313" key="13">
    <source>
        <dbReference type="EMBL" id="CAE4594262.1"/>
    </source>
</evidence>
<keyword evidence="3" id="KW-0493">Microtubule</keyword>
<keyword evidence="7 9" id="KW-0505">Motor protein</keyword>
<evidence type="ECO:0000256" key="9">
    <source>
        <dbReference type="PROSITE-ProRule" id="PRU00283"/>
    </source>
</evidence>
<keyword evidence="8" id="KW-0206">Cytoskeleton</keyword>
<evidence type="ECO:0000256" key="2">
    <source>
        <dbReference type="ARBA" id="ARBA00022490"/>
    </source>
</evidence>
<dbReference type="InterPro" id="IPR036961">
    <property type="entry name" value="Kinesin_motor_dom_sf"/>
</dbReference>
<organism evidence="13">
    <name type="scientific">Alexandrium monilatum</name>
    <dbReference type="NCBI Taxonomy" id="311494"/>
    <lineage>
        <taxon>Eukaryota</taxon>
        <taxon>Sar</taxon>
        <taxon>Alveolata</taxon>
        <taxon>Dinophyceae</taxon>
        <taxon>Gonyaulacales</taxon>
        <taxon>Pyrocystaceae</taxon>
        <taxon>Alexandrium</taxon>
    </lineage>
</organism>
<dbReference type="Pfam" id="PF16183">
    <property type="entry name" value="Kinesin_assoc"/>
    <property type="match status" value="1"/>
</dbReference>
<feature type="compositionally biased region" description="Acidic residues" evidence="11">
    <location>
        <begin position="769"/>
        <end position="790"/>
    </location>
</feature>
<dbReference type="GO" id="GO:0007018">
    <property type="term" value="P:microtubule-based movement"/>
    <property type="evidence" value="ECO:0007669"/>
    <property type="project" value="InterPro"/>
</dbReference>
<keyword evidence="4 9" id="KW-0547">Nucleotide-binding</keyword>
<keyword evidence="6 10" id="KW-0175">Coiled coil</keyword>
<dbReference type="InterPro" id="IPR027417">
    <property type="entry name" value="P-loop_NTPase"/>
</dbReference>
<evidence type="ECO:0000256" key="1">
    <source>
        <dbReference type="ARBA" id="ARBA00004245"/>
    </source>
</evidence>
<reference evidence="13" key="1">
    <citation type="submission" date="2021-01" db="EMBL/GenBank/DDBJ databases">
        <authorList>
            <person name="Corre E."/>
            <person name="Pelletier E."/>
            <person name="Niang G."/>
            <person name="Scheremetjew M."/>
            <person name="Finn R."/>
            <person name="Kale V."/>
            <person name="Holt S."/>
            <person name="Cochrane G."/>
            <person name="Meng A."/>
            <person name="Brown T."/>
            <person name="Cohen L."/>
        </authorList>
    </citation>
    <scope>NUCLEOTIDE SEQUENCE</scope>
    <source>
        <strain evidence="13">CCMP3105</strain>
    </source>
</reference>
<feature type="binding site" evidence="9">
    <location>
        <begin position="140"/>
        <end position="147"/>
    </location>
    <ligand>
        <name>ATP</name>
        <dbReference type="ChEBI" id="CHEBI:30616"/>
    </ligand>
</feature>
<dbReference type="EMBL" id="HBNR01037435">
    <property type="protein sequence ID" value="CAE4594262.1"/>
    <property type="molecule type" value="Transcribed_RNA"/>
</dbReference>
<dbReference type="InterPro" id="IPR019821">
    <property type="entry name" value="Kinesin_motor_CS"/>
</dbReference>
<feature type="coiled-coil region" evidence="10">
    <location>
        <begin position="400"/>
        <end position="427"/>
    </location>
</feature>
<dbReference type="SUPFAM" id="SSF52540">
    <property type="entry name" value="P-loop containing nucleoside triphosphate hydrolases"/>
    <property type="match status" value="1"/>
</dbReference>
<dbReference type="GO" id="GO:0003777">
    <property type="term" value="F:microtubule motor activity"/>
    <property type="evidence" value="ECO:0007669"/>
    <property type="project" value="InterPro"/>
</dbReference>
<accession>A0A7S4QWX0</accession>
<evidence type="ECO:0000256" key="11">
    <source>
        <dbReference type="SAM" id="MobiDB-lite"/>
    </source>
</evidence>
<feature type="compositionally biased region" description="Low complexity" evidence="11">
    <location>
        <begin position="798"/>
        <end position="810"/>
    </location>
</feature>
<dbReference type="Pfam" id="PF00225">
    <property type="entry name" value="Kinesin"/>
    <property type="match status" value="1"/>
</dbReference>
<evidence type="ECO:0000256" key="10">
    <source>
        <dbReference type="SAM" id="Coils"/>
    </source>
</evidence>
<evidence type="ECO:0000256" key="8">
    <source>
        <dbReference type="ARBA" id="ARBA00023212"/>
    </source>
</evidence>
<proteinExistence type="inferred from homology"/>
<evidence type="ECO:0000256" key="6">
    <source>
        <dbReference type="ARBA" id="ARBA00023054"/>
    </source>
</evidence>
<keyword evidence="5 9" id="KW-0067">ATP-binding</keyword>
<evidence type="ECO:0000256" key="3">
    <source>
        <dbReference type="ARBA" id="ARBA00022701"/>
    </source>
</evidence>
<evidence type="ECO:0000256" key="7">
    <source>
        <dbReference type="ARBA" id="ARBA00023175"/>
    </source>
</evidence>